<protein>
    <submittedName>
        <fullName evidence="5">DUF4880 domain-containing protein</fullName>
    </submittedName>
</protein>
<reference evidence="5 6" key="1">
    <citation type="journal article" date="2019" name="Environ. Microbiol.">
        <title>Species interactions and distinct microbial communities in high Arctic permafrost affected cryosols are associated with the CH4 and CO2 gas fluxes.</title>
        <authorList>
            <person name="Altshuler I."/>
            <person name="Hamel J."/>
            <person name="Turney S."/>
            <person name="Magnuson E."/>
            <person name="Levesque R."/>
            <person name="Greer C."/>
            <person name="Whyte L.G."/>
        </authorList>
    </citation>
    <scope>NUCLEOTIDE SEQUENCE [LARGE SCALE GENOMIC DNA]</scope>
    <source>
        <strain evidence="5 6">S06.C</strain>
    </source>
</reference>
<keyword evidence="2" id="KW-0472">Membrane</keyword>
<dbReference type="GO" id="GO:0016989">
    <property type="term" value="F:sigma factor antagonist activity"/>
    <property type="evidence" value="ECO:0007669"/>
    <property type="project" value="TreeGrafter"/>
</dbReference>
<feature type="domain" description="FecR protein" evidence="3">
    <location>
        <begin position="162"/>
        <end position="261"/>
    </location>
</feature>
<keyword evidence="2" id="KW-1133">Transmembrane helix</keyword>
<name>A0A502DVJ6_9BURK</name>
<comment type="caution">
    <text evidence="5">The sequence shown here is derived from an EMBL/GenBank/DDBJ whole genome shotgun (WGS) entry which is preliminary data.</text>
</comment>
<dbReference type="Pfam" id="PF04773">
    <property type="entry name" value="FecR"/>
    <property type="match status" value="1"/>
</dbReference>
<dbReference type="InterPro" id="IPR012373">
    <property type="entry name" value="Ferrdict_sens_TM"/>
</dbReference>
<dbReference type="InterPro" id="IPR032623">
    <property type="entry name" value="FecR_N"/>
</dbReference>
<dbReference type="InterPro" id="IPR006860">
    <property type="entry name" value="FecR"/>
</dbReference>
<evidence type="ECO:0000259" key="3">
    <source>
        <dbReference type="Pfam" id="PF04773"/>
    </source>
</evidence>
<dbReference type="AlphaFoldDB" id="A0A502DVJ6"/>
<dbReference type="PANTHER" id="PTHR30273:SF2">
    <property type="entry name" value="PROTEIN FECR"/>
    <property type="match status" value="1"/>
</dbReference>
<evidence type="ECO:0000313" key="6">
    <source>
        <dbReference type="Proteomes" id="UP000319212"/>
    </source>
</evidence>
<proteinExistence type="predicted"/>
<evidence type="ECO:0000256" key="2">
    <source>
        <dbReference type="SAM" id="Phobius"/>
    </source>
</evidence>
<sequence>MNRPLSDRDSSASVADVDAHVFERFVQAHDARDVAAATWAVRRRNGLSPADRAALQAWLDADPQHAAALEDMAAMTGQLRQLSSDDVIAIKRSMQSDATSRQDAASNPPRHAPEPSRWRWRFHLGPLIAPAAAVVVAVALVGAGWTGWDSWRSLPTFEQAFSTERGQQIVATLPDDPARGSTVQLDTATRLDARLFRSRREVRLQEGQALFSVHADSDRPFHVWAGRLHITVVGTRFSVRHTTSGQDAGRTVVSVEEGHVRVSRVRGDEGDTASSDATVELVAGQRVTGDDSGGMGPVTRVPPEAVAPWRAGRISFDHTPLAQALAEFERYRSTGLVIKDPAVARLPVGGSYRVQQFGSFVDALPLMLPVRLVAHGDVTEIVLRHP</sequence>
<evidence type="ECO:0000259" key="4">
    <source>
        <dbReference type="Pfam" id="PF16220"/>
    </source>
</evidence>
<dbReference type="PIRSF" id="PIRSF018266">
    <property type="entry name" value="FecR"/>
    <property type="match status" value="1"/>
</dbReference>
<dbReference type="OrthoDB" id="1100567at2"/>
<dbReference type="PANTHER" id="PTHR30273">
    <property type="entry name" value="PERIPLASMIC SIGNAL SENSOR AND SIGMA FACTOR ACTIVATOR FECR-RELATED"/>
    <property type="match status" value="1"/>
</dbReference>
<dbReference type="Pfam" id="PF16220">
    <property type="entry name" value="DUF4880"/>
    <property type="match status" value="1"/>
</dbReference>
<gene>
    <name evidence="5" type="ORF">EAH82_07570</name>
</gene>
<dbReference type="RefSeq" id="WP_140840356.1">
    <property type="nucleotide sequence ID" value="NZ_RCZI01000002.1"/>
</dbReference>
<feature type="compositionally biased region" description="Polar residues" evidence="1">
    <location>
        <begin position="94"/>
        <end position="105"/>
    </location>
</feature>
<dbReference type="Proteomes" id="UP000319212">
    <property type="component" value="Unassembled WGS sequence"/>
</dbReference>
<evidence type="ECO:0000313" key="5">
    <source>
        <dbReference type="EMBL" id="TPG28649.1"/>
    </source>
</evidence>
<feature type="region of interest" description="Disordered" evidence="1">
    <location>
        <begin position="94"/>
        <end position="116"/>
    </location>
</feature>
<dbReference type="Gene3D" id="2.60.120.1440">
    <property type="match status" value="1"/>
</dbReference>
<accession>A0A502DVJ6</accession>
<feature type="domain" description="FecR N-terminal" evidence="4">
    <location>
        <begin position="35"/>
        <end position="74"/>
    </location>
</feature>
<dbReference type="EMBL" id="RCZI01000002">
    <property type="protein sequence ID" value="TPG28649.1"/>
    <property type="molecule type" value="Genomic_DNA"/>
</dbReference>
<feature type="transmembrane region" description="Helical" evidence="2">
    <location>
        <begin position="127"/>
        <end position="148"/>
    </location>
</feature>
<evidence type="ECO:0000256" key="1">
    <source>
        <dbReference type="SAM" id="MobiDB-lite"/>
    </source>
</evidence>
<keyword evidence="2" id="KW-0812">Transmembrane</keyword>
<organism evidence="5 6">
    <name type="scientific">Variovorax guangxiensis</name>
    <dbReference type="NCBI Taxonomy" id="1775474"/>
    <lineage>
        <taxon>Bacteria</taxon>
        <taxon>Pseudomonadati</taxon>
        <taxon>Pseudomonadota</taxon>
        <taxon>Betaproteobacteria</taxon>
        <taxon>Burkholderiales</taxon>
        <taxon>Comamonadaceae</taxon>
        <taxon>Variovorax</taxon>
    </lineage>
</organism>